<evidence type="ECO:0000313" key="4">
    <source>
        <dbReference type="Proteomes" id="UP000276776"/>
    </source>
</evidence>
<feature type="signal peptide" evidence="2">
    <location>
        <begin position="1"/>
        <end position="21"/>
    </location>
</feature>
<feature type="chain" id="PRO_5043126559" evidence="2">
    <location>
        <begin position="22"/>
        <end position="363"/>
    </location>
</feature>
<evidence type="ECO:0000313" key="5">
    <source>
        <dbReference type="WBParaSite" id="TCLT_0000675501-mRNA-1"/>
    </source>
</evidence>
<evidence type="ECO:0000256" key="1">
    <source>
        <dbReference type="SAM" id="MobiDB-lite"/>
    </source>
</evidence>
<protein>
    <submittedName>
        <fullName evidence="5">Product</fullName>
    </submittedName>
</protein>
<feature type="compositionally biased region" description="Basic and acidic residues" evidence="1">
    <location>
        <begin position="185"/>
        <end position="196"/>
    </location>
</feature>
<dbReference type="AlphaFoldDB" id="A0A0N5D1M2"/>
<feature type="compositionally biased region" description="Basic and acidic residues" evidence="1">
    <location>
        <begin position="204"/>
        <end position="215"/>
    </location>
</feature>
<accession>A0A0N5D1M2</accession>
<evidence type="ECO:0000313" key="3">
    <source>
        <dbReference type="EMBL" id="VDN04130.1"/>
    </source>
</evidence>
<reference evidence="5" key="1">
    <citation type="submission" date="2017-02" db="UniProtKB">
        <authorList>
            <consortium name="WormBaseParasite"/>
        </authorList>
    </citation>
    <scope>IDENTIFICATION</scope>
</reference>
<keyword evidence="4" id="KW-1185">Reference proteome</keyword>
<dbReference type="WBParaSite" id="TCLT_0000675501-mRNA-1">
    <property type="protein sequence ID" value="TCLT_0000675501-mRNA-1"/>
    <property type="gene ID" value="TCLT_0000675501"/>
</dbReference>
<reference evidence="3 4" key="2">
    <citation type="submission" date="2018-11" db="EMBL/GenBank/DDBJ databases">
        <authorList>
            <consortium name="Pathogen Informatics"/>
        </authorList>
    </citation>
    <scope>NUCLEOTIDE SEQUENCE [LARGE SCALE GENOMIC DNA]</scope>
</reference>
<feature type="region of interest" description="Disordered" evidence="1">
    <location>
        <begin position="162"/>
        <end position="243"/>
    </location>
</feature>
<gene>
    <name evidence="3" type="ORF">TCLT_LOCUS6744</name>
</gene>
<organism evidence="5">
    <name type="scientific">Thelazia callipaeda</name>
    <name type="common">Oriental eyeworm</name>
    <name type="synonym">Parasitic nematode</name>
    <dbReference type="NCBI Taxonomy" id="103827"/>
    <lineage>
        <taxon>Eukaryota</taxon>
        <taxon>Metazoa</taxon>
        <taxon>Ecdysozoa</taxon>
        <taxon>Nematoda</taxon>
        <taxon>Chromadorea</taxon>
        <taxon>Rhabditida</taxon>
        <taxon>Spirurina</taxon>
        <taxon>Spiruromorpha</taxon>
        <taxon>Thelazioidea</taxon>
        <taxon>Thelaziidae</taxon>
        <taxon>Thelazia</taxon>
    </lineage>
</organism>
<evidence type="ECO:0000256" key="2">
    <source>
        <dbReference type="SAM" id="SignalP"/>
    </source>
</evidence>
<sequence length="363" mass="40738">MTILQSLLSALLSFATRNTKGAGSSLLLTTSLGISCYFETYRSSNTYISGETTSEIFSSDPPMEQNVELFAHYKEMNSNIEFIAVFNLDENPNIYQIHCFKDGNNAKNYDQNQQLSSYQFDKCFICGIDDKSCSSHDLQKQPSSSDCDDELCSSCESQKKFSSSDLDDKPCSSHDLQQQLSSSDLDDKPCSSHDLQKQLSSSDLDDKPSASRDFQKQLSSSDLDDKPCSSSNLQKPHPGHTDDESCCSNFVINQMRDPPKRSIPTKLIYGLRAECVASKSMEIADENAIVKRINWLIHQEEILMKNKESDSTLESMNLRPSMGFNPGDYANESYDDDFQKALQLSILDAIDRQKQNDLSDFSD</sequence>
<keyword evidence="2" id="KW-0732">Signal</keyword>
<proteinExistence type="predicted"/>
<dbReference type="Proteomes" id="UP000276776">
    <property type="component" value="Unassembled WGS sequence"/>
</dbReference>
<dbReference type="EMBL" id="UYYF01004441">
    <property type="protein sequence ID" value="VDN04130.1"/>
    <property type="molecule type" value="Genomic_DNA"/>
</dbReference>
<name>A0A0N5D1M2_THECL</name>